<comment type="caution">
    <text evidence="1">The sequence shown here is derived from an EMBL/GenBank/DDBJ whole genome shotgun (WGS) entry which is preliminary data.</text>
</comment>
<reference evidence="1" key="1">
    <citation type="submission" date="2021-06" db="EMBL/GenBank/DDBJ databases">
        <authorList>
            <person name="Hodson N. C."/>
            <person name="Mongue J. A."/>
            <person name="Jaron S. K."/>
        </authorList>
    </citation>
    <scope>NUCLEOTIDE SEQUENCE</scope>
</reference>
<evidence type="ECO:0000313" key="1">
    <source>
        <dbReference type="EMBL" id="CAG7823366.1"/>
    </source>
</evidence>
<evidence type="ECO:0000313" key="2">
    <source>
        <dbReference type="Proteomes" id="UP000708208"/>
    </source>
</evidence>
<protein>
    <submittedName>
        <fullName evidence="1">Uncharacterized protein</fullName>
    </submittedName>
</protein>
<name>A0A8J2KXJ1_9HEXA</name>
<proteinExistence type="predicted"/>
<accession>A0A8J2KXJ1</accession>
<organism evidence="1 2">
    <name type="scientific">Allacma fusca</name>
    <dbReference type="NCBI Taxonomy" id="39272"/>
    <lineage>
        <taxon>Eukaryota</taxon>
        <taxon>Metazoa</taxon>
        <taxon>Ecdysozoa</taxon>
        <taxon>Arthropoda</taxon>
        <taxon>Hexapoda</taxon>
        <taxon>Collembola</taxon>
        <taxon>Symphypleona</taxon>
        <taxon>Sminthuridae</taxon>
        <taxon>Allacma</taxon>
    </lineage>
</organism>
<dbReference type="EMBL" id="CAJVCH010529235">
    <property type="protein sequence ID" value="CAG7823366.1"/>
    <property type="molecule type" value="Genomic_DNA"/>
</dbReference>
<gene>
    <name evidence="1" type="ORF">AFUS01_LOCUS33587</name>
</gene>
<sequence length="109" mass="11400">MLRALEALTTAAPFPDAGSELGRWAPTPLLSVSAPRSGIPIENRLDSRLFFSLAGESPRADVLPPSTTLAVCDGPFPSPLSSGASLMAVGIHLSGPSPYNSFQECTFIE</sequence>
<dbReference type="Proteomes" id="UP000708208">
    <property type="component" value="Unassembled WGS sequence"/>
</dbReference>
<keyword evidence="2" id="KW-1185">Reference proteome</keyword>
<dbReference type="AlphaFoldDB" id="A0A8J2KXJ1"/>